<comment type="caution">
    <text evidence="9">The sequence shown here is derived from an EMBL/GenBank/DDBJ whole genome shotgun (WGS) entry which is preliminary data.</text>
</comment>
<dbReference type="Pfam" id="PF01032">
    <property type="entry name" value="FecCD"/>
    <property type="match status" value="1"/>
</dbReference>
<name>E7RSP6_9BACT</name>
<keyword evidence="5 8" id="KW-0812">Transmembrane</keyword>
<reference evidence="9" key="1">
    <citation type="submission" date="2011-01" db="EMBL/GenBank/DDBJ databases">
        <authorList>
            <person name="Muzny D."/>
            <person name="Qin X."/>
            <person name="Buhay C."/>
            <person name="Dugan-Rocha S."/>
            <person name="Ding Y."/>
            <person name="Chen G."/>
            <person name="Hawes A."/>
            <person name="Holder M."/>
            <person name="Jhangiani S."/>
            <person name="Johnson A."/>
            <person name="Khan Z."/>
            <person name="Li Z."/>
            <person name="Liu W."/>
            <person name="Liu X."/>
            <person name="Perez L."/>
            <person name="Shen H."/>
            <person name="Wang Q."/>
            <person name="Watt J."/>
            <person name="Xi L."/>
            <person name="Xin Y."/>
            <person name="Zhou J."/>
            <person name="Deng J."/>
            <person name="Jiang H."/>
            <person name="Liu Y."/>
            <person name="Qu J."/>
            <person name="Song X.-Z."/>
            <person name="Zhang L."/>
            <person name="Villasana D."/>
            <person name="Johnson A."/>
            <person name="Liu J."/>
            <person name="Liyanage D."/>
            <person name="Lorensuhewa L."/>
            <person name="Robinson T."/>
            <person name="Song A."/>
            <person name="Song B.-B."/>
            <person name="Dinh H."/>
            <person name="Thornton R."/>
            <person name="Coyle M."/>
            <person name="Francisco L."/>
            <person name="Jackson L."/>
            <person name="Javaid M."/>
            <person name="Korchina V."/>
            <person name="Kovar C."/>
            <person name="Mata R."/>
            <person name="Mathew T."/>
            <person name="Ngo R."/>
            <person name="Nguyen L."/>
            <person name="Nguyen N."/>
            <person name="Okwuonu G."/>
            <person name="Ongeri F."/>
            <person name="Pham C."/>
            <person name="Simmons D."/>
            <person name="Wilczek-Boney K."/>
            <person name="Hale W."/>
            <person name="Jakkamsetti A."/>
            <person name="Pham P."/>
            <person name="Ruth R."/>
            <person name="San Lucas F."/>
            <person name="Warren J."/>
            <person name="Zhang J."/>
            <person name="Zhao Z."/>
            <person name="Zhou C."/>
            <person name="Zhu D."/>
            <person name="Lee S."/>
            <person name="Bess C."/>
            <person name="Blankenburg K."/>
            <person name="Forbes L."/>
            <person name="Fu Q."/>
            <person name="Gubbala S."/>
            <person name="Hirani K."/>
            <person name="Jayaseelan J.C."/>
            <person name="Lara F."/>
            <person name="Munidasa M."/>
            <person name="Palculict T."/>
            <person name="Patil S."/>
            <person name="Pu L.-L."/>
            <person name="Saada N."/>
            <person name="Tang L."/>
            <person name="Weissenberger G."/>
            <person name="Zhu Y."/>
            <person name="Hemphill L."/>
            <person name="Shang Y."/>
            <person name="Youmans B."/>
            <person name="Ayvaz T."/>
            <person name="Ross M."/>
            <person name="Santibanez J."/>
            <person name="Aqrawi P."/>
            <person name="Gross S."/>
            <person name="Joshi V."/>
            <person name="Fowler G."/>
            <person name="Nazareth L."/>
            <person name="Reid J."/>
            <person name="Worley K."/>
            <person name="Petrosino J."/>
            <person name="Highlander S."/>
            <person name="Gibbs R."/>
        </authorList>
    </citation>
    <scope>NUCLEOTIDE SEQUENCE [LARGE SCALE GENOMIC DNA]</scope>
    <source>
        <strain evidence="9">ATCC 33269</strain>
    </source>
</reference>
<dbReference type="GO" id="GO:0033214">
    <property type="term" value="P:siderophore-iron import into cell"/>
    <property type="evidence" value="ECO:0007669"/>
    <property type="project" value="TreeGrafter"/>
</dbReference>
<gene>
    <name evidence="9" type="ORF">HMPREF0663_12314</name>
</gene>
<dbReference type="SUPFAM" id="SSF81345">
    <property type="entry name" value="ABC transporter involved in vitamin B12 uptake, BtuC"/>
    <property type="match status" value="1"/>
</dbReference>
<feature type="transmembrane region" description="Helical" evidence="8">
    <location>
        <begin position="286"/>
        <end position="307"/>
    </location>
</feature>
<feature type="transmembrane region" description="Helical" evidence="8">
    <location>
        <begin position="196"/>
        <end position="218"/>
    </location>
</feature>
<dbReference type="RefSeq" id="WP_004370543.1">
    <property type="nucleotide sequence ID" value="NZ_GL833119.1"/>
</dbReference>
<dbReference type="AlphaFoldDB" id="E7RSP6"/>
<evidence type="ECO:0000256" key="1">
    <source>
        <dbReference type="ARBA" id="ARBA00004651"/>
    </source>
</evidence>
<dbReference type="GO" id="GO:0005886">
    <property type="term" value="C:plasma membrane"/>
    <property type="evidence" value="ECO:0007669"/>
    <property type="project" value="UniProtKB-SubCell"/>
</dbReference>
<evidence type="ECO:0000256" key="7">
    <source>
        <dbReference type="ARBA" id="ARBA00023136"/>
    </source>
</evidence>
<comment type="similarity">
    <text evidence="2">Belongs to the binding-protein-dependent transport system permease family. FecCD subfamily.</text>
</comment>
<evidence type="ECO:0000256" key="2">
    <source>
        <dbReference type="ARBA" id="ARBA00007935"/>
    </source>
</evidence>
<dbReference type="STRING" id="28134.SAMN05444288_1025"/>
<feature type="transmembrane region" description="Helical" evidence="8">
    <location>
        <begin position="58"/>
        <end position="78"/>
    </location>
</feature>
<keyword evidence="3" id="KW-0813">Transport</keyword>
<dbReference type="HOGENOM" id="CLU_013016_0_0_10"/>
<keyword evidence="7 8" id="KW-0472">Membrane</keyword>
<dbReference type="GO" id="GO:0022857">
    <property type="term" value="F:transmembrane transporter activity"/>
    <property type="evidence" value="ECO:0007669"/>
    <property type="project" value="InterPro"/>
</dbReference>
<dbReference type="Gene3D" id="1.10.3470.10">
    <property type="entry name" value="ABC transporter involved in vitamin B12 uptake, BtuC"/>
    <property type="match status" value="1"/>
</dbReference>
<dbReference type="PANTHER" id="PTHR30472:SF41">
    <property type="entry name" value="TRANSPORT SYSTEM PERMEASE PROTEIN"/>
    <property type="match status" value="1"/>
</dbReference>
<sequence>MNKGFLYSLVLGLCIFILFALNLLLGSVAIPAGDVWTILTAGEGVKESWRYIITESRLPQAMTATLCGGALSVSGLMLQTAFKNPLAGPSVLGINGGAALGVALVIMATGGSVSAFMFSASGFMAVFTAAFVGAMGVTAVIFIFSLAVQNRIMLLIIGLMISYLSSSVISLLNFFATDEGVKSFTIWGLGDFSGVSLQYIPIFAGVIVIGLLSSITLIKPLNALLLGDKYAESIGVSVTRVRNRLLITTGLLTAITTAFCGPIAFIGLAVPHIARLLLGTENHRQLLPITILTGSAVALLCNLVCYLPKNGEIIPLNAITPLIGAPVVIWVMYKKR</sequence>
<dbReference type="CDD" id="cd06550">
    <property type="entry name" value="TM_ABC_iron-siderophores_like"/>
    <property type="match status" value="1"/>
</dbReference>
<dbReference type="Proteomes" id="UP000005580">
    <property type="component" value="Unassembled WGS sequence"/>
</dbReference>
<feature type="transmembrane region" description="Helical" evidence="8">
    <location>
        <begin position="90"/>
        <end position="117"/>
    </location>
</feature>
<feature type="transmembrane region" description="Helical" evidence="8">
    <location>
        <begin position="7"/>
        <end position="30"/>
    </location>
</feature>
<evidence type="ECO:0000256" key="3">
    <source>
        <dbReference type="ARBA" id="ARBA00022448"/>
    </source>
</evidence>
<protein>
    <submittedName>
        <fullName evidence="9">Iron chelate uptake ABC transporter, FeCT family, permease protein</fullName>
    </submittedName>
</protein>
<evidence type="ECO:0000313" key="9">
    <source>
        <dbReference type="EMBL" id="EFZ36247.1"/>
    </source>
</evidence>
<comment type="subcellular location">
    <subcellularLocation>
        <location evidence="1">Cell membrane</location>
        <topology evidence="1">Multi-pass membrane protein</topology>
    </subcellularLocation>
</comment>
<evidence type="ECO:0000256" key="5">
    <source>
        <dbReference type="ARBA" id="ARBA00022692"/>
    </source>
</evidence>
<keyword evidence="6 8" id="KW-1133">Transmembrane helix</keyword>
<evidence type="ECO:0000313" key="10">
    <source>
        <dbReference type="Proteomes" id="UP000005580"/>
    </source>
</evidence>
<dbReference type="PANTHER" id="PTHR30472">
    <property type="entry name" value="FERRIC ENTEROBACTIN TRANSPORT SYSTEM PERMEASE PROTEIN"/>
    <property type="match status" value="1"/>
</dbReference>
<keyword evidence="10" id="KW-1185">Reference proteome</keyword>
<evidence type="ECO:0000256" key="6">
    <source>
        <dbReference type="ARBA" id="ARBA00022989"/>
    </source>
</evidence>
<evidence type="ECO:0000256" key="4">
    <source>
        <dbReference type="ARBA" id="ARBA00022475"/>
    </source>
</evidence>
<feature type="transmembrane region" description="Helical" evidence="8">
    <location>
        <begin position="250"/>
        <end position="274"/>
    </location>
</feature>
<dbReference type="eggNOG" id="COG0609">
    <property type="taxonomic scope" value="Bacteria"/>
</dbReference>
<dbReference type="InterPro" id="IPR000522">
    <property type="entry name" value="ABC_transptr_permease_BtuC"/>
</dbReference>
<dbReference type="EMBL" id="AEPE02000006">
    <property type="protein sequence ID" value="EFZ36247.1"/>
    <property type="molecule type" value="Genomic_DNA"/>
</dbReference>
<feature type="transmembrane region" description="Helical" evidence="8">
    <location>
        <begin position="154"/>
        <end position="176"/>
    </location>
</feature>
<organism evidence="9 10">
    <name type="scientific">Hoylesella oralis ATCC 33269</name>
    <dbReference type="NCBI Taxonomy" id="873533"/>
    <lineage>
        <taxon>Bacteria</taxon>
        <taxon>Pseudomonadati</taxon>
        <taxon>Bacteroidota</taxon>
        <taxon>Bacteroidia</taxon>
        <taxon>Bacteroidales</taxon>
        <taxon>Prevotellaceae</taxon>
        <taxon>Hoylesella</taxon>
    </lineage>
</organism>
<proteinExistence type="inferred from homology"/>
<keyword evidence="4" id="KW-1003">Cell membrane</keyword>
<evidence type="ECO:0000256" key="8">
    <source>
        <dbReference type="SAM" id="Phobius"/>
    </source>
</evidence>
<accession>E7RSP6</accession>
<feature type="transmembrane region" description="Helical" evidence="8">
    <location>
        <begin position="314"/>
        <end position="333"/>
    </location>
</feature>
<dbReference type="InterPro" id="IPR037294">
    <property type="entry name" value="ABC_BtuC-like"/>
</dbReference>
<feature type="transmembrane region" description="Helical" evidence="8">
    <location>
        <begin position="123"/>
        <end position="147"/>
    </location>
</feature>